<keyword evidence="3" id="KW-1185">Reference proteome</keyword>
<feature type="transmembrane region" description="Helical" evidence="1">
    <location>
        <begin position="70"/>
        <end position="90"/>
    </location>
</feature>
<dbReference type="EMBL" id="AP014546">
    <property type="protein sequence ID" value="BBB30213.1"/>
    <property type="molecule type" value="Genomic_DNA"/>
</dbReference>
<evidence type="ECO:0000256" key="1">
    <source>
        <dbReference type="SAM" id="Phobius"/>
    </source>
</evidence>
<evidence type="ECO:0000313" key="3">
    <source>
        <dbReference type="Proteomes" id="UP000595332"/>
    </source>
</evidence>
<keyword evidence="1" id="KW-1133">Transmembrane helix</keyword>
<name>A0A7R6PAG1_9GAMM</name>
<sequence>MSKDIYQTFIGVKGVAFAWLGAAFGPLFIAIGLEPEYRTHLVVGCVGILIALACMLDGFRAFKANSKSGFLAFTVTPVILLLAGSTYSFIVSGTN</sequence>
<feature type="transmembrane region" description="Helical" evidence="1">
    <location>
        <begin position="39"/>
        <end position="58"/>
    </location>
</feature>
<gene>
    <name evidence="2" type="ORF">NEJAP_2266</name>
</gene>
<dbReference type="RefSeq" id="WP_201347417.1">
    <property type="nucleotide sequence ID" value="NZ_AP014546.1"/>
</dbReference>
<keyword evidence="1" id="KW-0472">Membrane</keyword>
<reference evidence="2 3" key="1">
    <citation type="journal article" date="2008" name="Int. J. Syst. Evol. Microbiol.">
        <title>Neptunomonas japonica sp. nov., an Osedax japonicus symbiont-like bacterium isolated from sediment adjacent to sperm whale carcasses off Kagoshima, Japan.</title>
        <authorList>
            <person name="Miyazaki M."/>
            <person name="Nogi Y."/>
            <person name="Fujiwara Y."/>
            <person name="Kawato M."/>
            <person name="Kubokawa K."/>
            <person name="Horikoshi K."/>
        </authorList>
    </citation>
    <scope>NUCLEOTIDE SEQUENCE [LARGE SCALE GENOMIC DNA]</scope>
    <source>
        <strain evidence="2 3">JAMM 1380</strain>
    </source>
</reference>
<protein>
    <submittedName>
        <fullName evidence="2">Uncharacterized protein</fullName>
    </submittedName>
</protein>
<dbReference type="AlphaFoldDB" id="A0A7R6PAG1"/>
<feature type="transmembrane region" description="Helical" evidence="1">
    <location>
        <begin position="12"/>
        <end position="33"/>
    </location>
</feature>
<proteinExistence type="predicted"/>
<dbReference type="Proteomes" id="UP000595332">
    <property type="component" value="Chromosome"/>
</dbReference>
<accession>A0A7R6PAG1</accession>
<organism evidence="2 3">
    <name type="scientific">Neptunomonas japonica JAMM 1380</name>
    <dbReference type="NCBI Taxonomy" id="1441457"/>
    <lineage>
        <taxon>Bacteria</taxon>
        <taxon>Pseudomonadati</taxon>
        <taxon>Pseudomonadota</taxon>
        <taxon>Gammaproteobacteria</taxon>
        <taxon>Oceanospirillales</taxon>
        <taxon>Oceanospirillaceae</taxon>
        <taxon>Neptunomonas</taxon>
    </lineage>
</organism>
<evidence type="ECO:0000313" key="2">
    <source>
        <dbReference type="EMBL" id="BBB30213.1"/>
    </source>
</evidence>
<keyword evidence="1" id="KW-0812">Transmembrane</keyword>
<dbReference type="KEGG" id="njp:NEJAP_2266"/>